<dbReference type="InterPro" id="IPR020846">
    <property type="entry name" value="MFS_dom"/>
</dbReference>
<proteinExistence type="predicted"/>
<dbReference type="GO" id="GO:0005886">
    <property type="term" value="C:plasma membrane"/>
    <property type="evidence" value="ECO:0007669"/>
    <property type="project" value="UniProtKB-SubCell"/>
</dbReference>
<dbReference type="SUPFAM" id="SSF103473">
    <property type="entry name" value="MFS general substrate transporter"/>
    <property type="match status" value="1"/>
</dbReference>
<dbReference type="CDD" id="cd17324">
    <property type="entry name" value="MFS_NepI_like"/>
    <property type="match status" value="1"/>
</dbReference>
<keyword evidence="2" id="KW-1003">Cell membrane</keyword>
<feature type="transmembrane region" description="Helical" evidence="6">
    <location>
        <begin position="27"/>
        <end position="54"/>
    </location>
</feature>
<dbReference type="PANTHER" id="PTHR43124:SF3">
    <property type="entry name" value="CHLORAMPHENICOL EFFLUX PUMP RV0191"/>
    <property type="match status" value="1"/>
</dbReference>
<dbReference type="InterPro" id="IPR050189">
    <property type="entry name" value="MFS_Efflux_Transporters"/>
</dbReference>
<evidence type="ECO:0000313" key="9">
    <source>
        <dbReference type="Proteomes" id="UP000198741"/>
    </source>
</evidence>
<dbReference type="PANTHER" id="PTHR43124">
    <property type="entry name" value="PURINE EFFLUX PUMP PBUE"/>
    <property type="match status" value="1"/>
</dbReference>
<reference evidence="8 9" key="1">
    <citation type="submission" date="2016-10" db="EMBL/GenBank/DDBJ databases">
        <authorList>
            <person name="de Groot N.N."/>
        </authorList>
    </citation>
    <scope>NUCLEOTIDE SEQUENCE [LARGE SCALE GENOMIC DNA]</scope>
    <source>
        <strain evidence="9">P4-7,KCTC 19426,CECT 7604</strain>
    </source>
</reference>
<feature type="transmembrane region" description="Helical" evidence="6">
    <location>
        <begin position="66"/>
        <end position="87"/>
    </location>
</feature>
<dbReference type="InterPro" id="IPR011701">
    <property type="entry name" value="MFS"/>
</dbReference>
<dbReference type="STRING" id="1090615.SAMN04515671_3198"/>
<keyword evidence="9" id="KW-1185">Reference proteome</keyword>
<dbReference type="Pfam" id="PF07690">
    <property type="entry name" value="MFS_1"/>
    <property type="match status" value="1"/>
</dbReference>
<feature type="transmembrane region" description="Helical" evidence="6">
    <location>
        <begin position="313"/>
        <end position="330"/>
    </location>
</feature>
<dbReference type="AlphaFoldDB" id="A0A1H0QPN5"/>
<feature type="transmembrane region" description="Helical" evidence="6">
    <location>
        <begin position="287"/>
        <end position="307"/>
    </location>
</feature>
<feature type="transmembrane region" description="Helical" evidence="6">
    <location>
        <begin position="124"/>
        <end position="144"/>
    </location>
</feature>
<dbReference type="OrthoDB" id="9814237at2"/>
<gene>
    <name evidence="8" type="ORF">SAMN04515671_3198</name>
</gene>
<feature type="transmembrane region" description="Helical" evidence="6">
    <location>
        <begin position="225"/>
        <end position="247"/>
    </location>
</feature>
<evidence type="ECO:0000313" key="8">
    <source>
        <dbReference type="EMBL" id="SDP19304.1"/>
    </source>
</evidence>
<feature type="transmembrane region" description="Helical" evidence="6">
    <location>
        <begin position="94"/>
        <end position="112"/>
    </location>
</feature>
<feature type="transmembrane region" description="Helical" evidence="6">
    <location>
        <begin position="259"/>
        <end position="280"/>
    </location>
</feature>
<comment type="subcellular location">
    <subcellularLocation>
        <location evidence="1">Cell membrane</location>
        <topology evidence="1">Multi-pass membrane protein</topology>
    </subcellularLocation>
</comment>
<dbReference type="RefSeq" id="WP_090477444.1">
    <property type="nucleotide sequence ID" value="NZ_LT629710.1"/>
</dbReference>
<feature type="domain" description="Major facilitator superfamily (MFS) profile" evidence="7">
    <location>
        <begin position="28"/>
        <end position="403"/>
    </location>
</feature>
<dbReference type="Gene3D" id="1.20.1250.20">
    <property type="entry name" value="MFS general substrate transporter like domains"/>
    <property type="match status" value="2"/>
</dbReference>
<evidence type="ECO:0000256" key="4">
    <source>
        <dbReference type="ARBA" id="ARBA00022989"/>
    </source>
</evidence>
<feature type="transmembrane region" description="Helical" evidence="6">
    <location>
        <begin position="184"/>
        <end position="205"/>
    </location>
</feature>
<keyword evidence="5 6" id="KW-0472">Membrane</keyword>
<evidence type="ECO:0000256" key="6">
    <source>
        <dbReference type="SAM" id="Phobius"/>
    </source>
</evidence>
<dbReference type="Proteomes" id="UP000198741">
    <property type="component" value="Chromosome I"/>
</dbReference>
<evidence type="ECO:0000259" key="7">
    <source>
        <dbReference type="PROSITE" id="PS50850"/>
    </source>
</evidence>
<name>A0A1H0QPN5_9ACTN</name>
<dbReference type="EMBL" id="LT629710">
    <property type="protein sequence ID" value="SDP19304.1"/>
    <property type="molecule type" value="Genomic_DNA"/>
</dbReference>
<evidence type="ECO:0000256" key="1">
    <source>
        <dbReference type="ARBA" id="ARBA00004651"/>
    </source>
</evidence>
<dbReference type="GO" id="GO:0022857">
    <property type="term" value="F:transmembrane transporter activity"/>
    <property type="evidence" value="ECO:0007669"/>
    <property type="project" value="InterPro"/>
</dbReference>
<evidence type="ECO:0000256" key="5">
    <source>
        <dbReference type="ARBA" id="ARBA00023136"/>
    </source>
</evidence>
<keyword evidence="4 6" id="KW-1133">Transmembrane helix</keyword>
<protein>
    <submittedName>
        <fullName evidence="8">MFS transporter, DHA1 family, arabinose polymer transporter</fullName>
    </submittedName>
</protein>
<dbReference type="PROSITE" id="PS50850">
    <property type="entry name" value="MFS"/>
    <property type="match status" value="1"/>
</dbReference>
<keyword evidence="3 6" id="KW-0812">Transmembrane</keyword>
<sequence length="420" mass="42027">MPFSTPAPAGRTADDDCRALTPGGTSLALFSLALGGAALGTAEFASMGVLPGVAASLRVPESTAGLLISAYALGVVIGAPVISVLGARMRRRSLLLVMTALVVLSNSGSALAPDFPALAATRFVAGLPHGAYLGVAALAAASLVPDERRGRAIASVFLGLTVANVAGVPLSTAIGQYWGWRATFALVAVVALASVLAVRLFVPVLPRGRNGRLTREMRALGNGQFWMAVATCVVGFGGIFAVYTYISSTLTDVSGISNGWVPAVLSLFGVGMTVGTVVGGRLADRSVLGTITAGLIAFAGLMAAFTVLVHHPVTAVVGVFLLGVLCMGAMPSMQARLLDVAPDAPTLAASIMHSATNTANAIGAWAGGLVLSVGAGYAAIGWVGAGMAVGGVALAVTSGALDRRSPAGGPLGRELNDVQV</sequence>
<accession>A0A1H0QPN5</accession>
<evidence type="ECO:0000256" key="2">
    <source>
        <dbReference type="ARBA" id="ARBA00022475"/>
    </source>
</evidence>
<organism evidence="8 9">
    <name type="scientific">Nakamurella panacisegetis</name>
    <dbReference type="NCBI Taxonomy" id="1090615"/>
    <lineage>
        <taxon>Bacteria</taxon>
        <taxon>Bacillati</taxon>
        <taxon>Actinomycetota</taxon>
        <taxon>Actinomycetes</taxon>
        <taxon>Nakamurellales</taxon>
        <taxon>Nakamurellaceae</taxon>
        <taxon>Nakamurella</taxon>
    </lineage>
</organism>
<evidence type="ECO:0000256" key="3">
    <source>
        <dbReference type="ARBA" id="ARBA00022692"/>
    </source>
</evidence>
<dbReference type="InterPro" id="IPR036259">
    <property type="entry name" value="MFS_trans_sf"/>
</dbReference>
<feature type="transmembrane region" description="Helical" evidence="6">
    <location>
        <begin position="156"/>
        <end position="178"/>
    </location>
</feature>